<evidence type="ECO:0000313" key="2">
    <source>
        <dbReference type="Proteomes" id="UP000618795"/>
    </source>
</evidence>
<gene>
    <name evidence="1" type="ORF">GCM10010260_83820</name>
</gene>
<dbReference type="NCBIfam" id="TIGR02276">
    <property type="entry name" value="beta_rpt_yvtn"/>
    <property type="match status" value="1"/>
</dbReference>
<dbReference type="EMBL" id="BMTD01000043">
    <property type="protein sequence ID" value="GGV30533.1"/>
    <property type="molecule type" value="Genomic_DNA"/>
</dbReference>
<dbReference type="AlphaFoldDB" id="A0A918IKV7"/>
<dbReference type="PANTHER" id="PTHR47197">
    <property type="entry name" value="PROTEIN NIRF"/>
    <property type="match status" value="1"/>
</dbReference>
<dbReference type="InterPro" id="IPR051200">
    <property type="entry name" value="Host-pathogen_enzymatic-act"/>
</dbReference>
<comment type="caution">
    <text evidence="1">The sequence shown here is derived from an EMBL/GenBank/DDBJ whole genome shotgun (WGS) entry which is preliminary data.</text>
</comment>
<proteinExistence type="predicted"/>
<sequence>MSGGTGFVAYVVNGDLNTVQLVETTNNGLFTSVPVGRDPRGMAFTSDGSRAYVTNAASDNVSVIDTVTHTVRTAVPVASPEGIVIGPNGYGYVQTGSLNTLDLIDTETNGWLGSMPVSDAPLNVAIAPDGLLYFTGNALTRMYPGNPLYARRIGFPGEDVLRGLALSPDGTRAYVLGRASMYVVDTRIFFTVSKVSIDEAPTMVALSPDGKRAYLAYEGLLQENPGRVSVIETATNTVAATISVDPFPRVLAVTPDSARTYLTHATGTMTVIDNTTNSAIGSVQLGGSPLDVKFAPQG</sequence>
<organism evidence="1 2">
    <name type="scientific">Streptomyces filipinensis</name>
    <dbReference type="NCBI Taxonomy" id="66887"/>
    <lineage>
        <taxon>Bacteria</taxon>
        <taxon>Bacillati</taxon>
        <taxon>Actinomycetota</taxon>
        <taxon>Actinomycetes</taxon>
        <taxon>Kitasatosporales</taxon>
        <taxon>Streptomycetaceae</taxon>
        <taxon>Streptomyces</taxon>
    </lineage>
</organism>
<dbReference type="InterPro" id="IPR015943">
    <property type="entry name" value="WD40/YVTN_repeat-like_dom_sf"/>
</dbReference>
<reference evidence="1" key="2">
    <citation type="submission" date="2020-09" db="EMBL/GenBank/DDBJ databases">
        <authorList>
            <person name="Sun Q."/>
            <person name="Ohkuma M."/>
        </authorList>
    </citation>
    <scope>NUCLEOTIDE SEQUENCE</scope>
    <source>
        <strain evidence="1">JCM 4369</strain>
    </source>
</reference>
<reference evidence="1" key="1">
    <citation type="journal article" date="2014" name="Int. J. Syst. Evol. Microbiol.">
        <title>Complete genome sequence of Corynebacterium casei LMG S-19264T (=DSM 44701T), isolated from a smear-ripened cheese.</title>
        <authorList>
            <consortium name="US DOE Joint Genome Institute (JGI-PGF)"/>
            <person name="Walter F."/>
            <person name="Albersmeier A."/>
            <person name="Kalinowski J."/>
            <person name="Ruckert C."/>
        </authorList>
    </citation>
    <scope>NUCLEOTIDE SEQUENCE</scope>
    <source>
        <strain evidence="1">JCM 4369</strain>
    </source>
</reference>
<accession>A0A918IKV7</accession>
<dbReference type="RefSeq" id="WP_191878690.1">
    <property type="nucleotide sequence ID" value="NZ_BMTD01000043.1"/>
</dbReference>
<dbReference type="Gene3D" id="2.130.10.10">
    <property type="entry name" value="YVTN repeat-like/Quinoprotein amine dehydrogenase"/>
    <property type="match status" value="2"/>
</dbReference>
<dbReference type="InterPro" id="IPR011044">
    <property type="entry name" value="Quino_amine_DH_bsu"/>
</dbReference>
<name>A0A918IKV7_9ACTN</name>
<dbReference type="PANTHER" id="PTHR47197:SF3">
    <property type="entry name" value="DIHYDRO-HEME D1 DEHYDROGENASE"/>
    <property type="match status" value="1"/>
</dbReference>
<keyword evidence="2" id="KW-1185">Reference proteome</keyword>
<dbReference type="Proteomes" id="UP000618795">
    <property type="component" value="Unassembled WGS sequence"/>
</dbReference>
<dbReference type="SUPFAM" id="SSF50969">
    <property type="entry name" value="YVTN repeat-like/Quinoprotein amine dehydrogenase"/>
    <property type="match status" value="1"/>
</dbReference>
<dbReference type="InterPro" id="IPR011964">
    <property type="entry name" value="YVTN_b-propeller_repeat"/>
</dbReference>
<protein>
    <submittedName>
        <fullName evidence="1">Uncharacterized protein</fullName>
    </submittedName>
</protein>
<evidence type="ECO:0000313" key="1">
    <source>
        <dbReference type="EMBL" id="GGV30533.1"/>
    </source>
</evidence>